<evidence type="ECO:0000313" key="5">
    <source>
        <dbReference type="Proteomes" id="UP000824166"/>
    </source>
</evidence>
<organism evidence="4 5">
    <name type="scientific">Paenarthrobacter aromaticivorans</name>
    <dbReference type="NCBI Taxonomy" id="2849150"/>
    <lineage>
        <taxon>Bacteria</taxon>
        <taxon>Bacillati</taxon>
        <taxon>Actinomycetota</taxon>
        <taxon>Actinomycetes</taxon>
        <taxon>Micrococcales</taxon>
        <taxon>Micrococcaceae</taxon>
        <taxon>Paenarthrobacter</taxon>
    </lineage>
</organism>
<feature type="domain" description="Phosphotyrosine protein phosphatase I" evidence="3">
    <location>
        <begin position="8"/>
        <end position="163"/>
    </location>
</feature>
<dbReference type="RefSeq" id="WP_216926779.1">
    <property type="nucleotide sequence ID" value="NZ_JAHOPC010000016.1"/>
</dbReference>
<keyword evidence="5" id="KW-1185">Reference proteome</keyword>
<dbReference type="SMART" id="SM00226">
    <property type="entry name" value="LMWPc"/>
    <property type="match status" value="1"/>
</dbReference>
<dbReference type="EC" id="3.1.3.48" evidence="1"/>
<feature type="compositionally biased region" description="Polar residues" evidence="2">
    <location>
        <begin position="184"/>
        <end position="193"/>
    </location>
</feature>
<dbReference type="PANTHER" id="PTHR11717">
    <property type="entry name" value="LOW MOLECULAR WEIGHT PROTEIN TYROSINE PHOSPHATASE"/>
    <property type="match status" value="1"/>
</dbReference>
<name>A0ABS6IAB4_9MICC</name>
<protein>
    <recommendedName>
        <fullName evidence="1">protein-tyrosine-phosphatase</fullName>
        <ecNumber evidence="1">3.1.3.48</ecNumber>
    </recommendedName>
</protein>
<feature type="region of interest" description="Disordered" evidence="2">
    <location>
        <begin position="170"/>
        <end position="193"/>
    </location>
</feature>
<dbReference type="InterPro" id="IPR023485">
    <property type="entry name" value="Ptyr_pPase"/>
</dbReference>
<reference evidence="4 5" key="1">
    <citation type="submission" date="2021-06" db="EMBL/GenBank/DDBJ databases">
        <authorList>
            <person name="Jeong J.W."/>
        </authorList>
    </citation>
    <scope>NUCLEOTIDE SEQUENCE [LARGE SCALE GENOMIC DNA]</scope>
    <source>
        <strain evidence="4 5">MMS21-TAE1-1</strain>
    </source>
</reference>
<dbReference type="CDD" id="cd16343">
    <property type="entry name" value="LMWPTP"/>
    <property type="match status" value="1"/>
</dbReference>
<proteinExistence type="predicted"/>
<evidence type="ECO:0000259" key="3">
    <source>
        <dbReference type="SMART" id="SM00226"/>
    </source>
</evidence>
<accession>A0ABS6IAB4</accession>
<evidence type="ECO:0000256" key="1">
    <source>
        <dbReference type="ARBA" id="ARBA00013064"/>
    </source>
</evidence>
<dbReference type="Pfam" id="PF01451">
    <property type="entry name" value="LMWPc"/>
    <property type="match status" value="1"/>
</dbReference>
<dbReference type="Proteomes" id="UP000824166">
    <property type="component" value="Unassembled WGS sequence"/>
</dbReference>
<comment type="caution">
    <text evidence="4">The sequence shown here is derived from an EMBL/GenBank/DDBJ whole genome shotgun (WGS) entry which is preliminary data.</text>
</comment>
<dbReference type="PANTHER" id="PTHR11717:SF7">
    <property type="entry name" value="LOW MOLECULAR WEIGHT PHOSPHOTYROSINE PROTEIN PHOSPHATASE"/>
    <property type="match status" value="1"/>
</dbReference>
<sequence>MYSTTSPYRIITVCTGNICRSPMAALMLTEAFEAEGLGKLVVVDSAGTTGYEVGHPIDPRAARKLTAHHIASEDHVARKWRREWFAERDLILALDVDHFGWLQEGAPDRESLAKVRMLRSFDPVMVGRSSLDLGIEDPWYGGHTDFENTWTLIKAAIPGIVRHVSAEIAEDSGSSATDSRDGATEQQQVTSMS</sequence>
<evidence type="ECO:0000313" key="4">
    <source>
        <dbReference type="EMBL" id="MBU8868666.1"/>
    </source>
</evidence>
<dbReference type="InterPro" id="IPR050438">
    <property type="entry name" value="LMW_PTPase"/>
</dbReference>
<dbReference type="EMBL" id="JAHOPC010000016">
    <property type="protein sequence ID" value="MBU8868666.1"/>
    <property type="molecule type" value="Genomic_DNA"/>
</dbReference>
<evidence type="ECO:0000256" key="2">
    <source>
        <dbReference type="SAM" id="MobiDB-lite"/>
    </source>
</evidence>
<gene>
    <name evidence="4" type="ORF">KSW38_20445</name>
</gene>